<evidence type="ECO:0000256" key="10">
    <source>
        <dbReference type="ARBA" id="ARBA00021491"/>
    </source>
</evidence>
<dbReference type="InterPro" id="IPR021109">
    <property type="entry name" value="Peptidase_aspartic_dom_sf"/>
</dbReference>
<dbReference type="UniPathway" id="UPA00070">
    <property type="reaction ID" value="UER00119"/>
</dbReference>
<feature type="domain" description="Ubiquitin-like" evidence="20">
    <location>
        <begin position="236"/>
        <end position="316"/>
    </location>
</feature>
<dbReference type="Pfam" id="PF09668">
    <property type="entry name" value="Asp_protease"/>
    <property type="match status" value="1"/>
</dbReference>
<evidence type="ECO:0000259" key="21">
    <source>
        <dbReference type="PROSITE" id="PS50175"/>
    </source>
</evidence>
<dbReference type="GO" id="GO:0044205">
    <property type="term" value="P:'de novo' UMP biosynthetic process"/>
    <property type="evidence" value="ECO:0007669"/>
    <property type="project" value="UniProtKB-UniPathway"/>
</dbReference>
<keyword evidence="16" id="KW-0665">Pyrimidine biosynthesis</keyword>
<evidence type="ECO:0000256" key="1">
    <source>
        <dbReference type="ARBA" id="ARBA00003231"/>
    </source>
</evidence>
<dbReference type="InterPro" id="IPR004467">
    <property type="entry name" value="Or_phspho_trans_dom"/>
</dbReference>
<dbReference type="InterPro" id="IPR029071">
    <property type="entry name" value="Ubiquitin-like_domsf"/>
</dbReference>
<evidence type="ECO:0000256" key="6">
    <source>
        <dbReference type="ARBA" id="ARBA00011128"/>
    </source>
</evidence>
<dbReference type="InterPro" id="IPR001995">
    <property type="entry name" value="Peptidase_A2_cat"/>
</dbReference>
<dbReference type="Gene3D" id="3.40.50.2020">
    <property type="match status" value="1"/>
</dbReference>
<evidence type="ECO:0000313" key="23">
    <source>
        <dbReference type="Proteomes" id="UP000616885"/>
    </source>
</evidence>
<dbReference type="GO" id="GO:0004190">
    <property type="term" value="F:aspartic-type endopeptidase activity"/>
    <property type="evidence" value="ECO:0007669"/>
    <property type="project" value="UniProtKB-KW"/>
</dbReference>
<evidence type="ECO:0000256" key="15">
    <source>
        <dbReference type="ARBA" id="ARBA00022801"/>
    </source>
</evidence>
<feature type="compositionally biased region" description="Low complexity" evidence="19">
    <location>
        <begin position="321"/>
        <end position="341"/>
    </location>
</feature>
<dbReference type="GO" id="GO:0006508">
    <property type="term" value="P:proteolysis"/>
    <property type="evidence" value="ECO:0007669"/>
    <property type="project" value="UniProtKB-KW"/>
</dbReference>
<dbReference type="EMBL" id="JADCTT010000001">
    <property type="protein sequence ID" value="KAF9759510.1"/>
    <property type="molecule type" value="Genomic_DNA"/>
</dbReference>
<comment type="subunit">
    <text evidence="7">Homodimer.</text>
</comment>
<name>A0A8H7NPS3_BIOOC</name>
<evidence type="ECO:0000256" key="13">
    <source>
        <dbReference type="ARBA" id="ARBA00022679"/>
    </source>
</evidence>
<dbReference type="NCBIfam" id="TIGR00336">
    <property type="entry name" value="pyrE"/>
    <property type="match status" value="1"/>
</dbReference>
<evidence type="ECO:0000256" key="2">
    <source>
        <dbReference type="ARBA" id="ARBA00003769"/>
    </source>
</evidence>
<gene>
    <name evidence="22" type="ORF">IM811_001204</name>
</gene>
<dbReference type="Pfam" id="PF00156">
    <property type="entry name" value="Pribosyltran"/>
    <property type="match status" value="1"/>
</dbReference>
<evidence type="ECO:0000259" key="20">
    <source>
        <dbReference type="PROSITE" id="PS50053"/>
    </source>
</evidence>
<dbReference type="PANTHER" id="PTHR12917">
    <property type="entry name" value="ASPARTYL PROTEASE DDI-RELATED"/>
    <property type="match status" value="1"/>
</dbReference>
<keyword evidence="14" id="KW-0064">Aspartyl protease</keyword>
<comment type="similarity">
    <text evidence="5">Belongs to the DDI1 family.</text>
</comment>
<protein>
    <recommendedName>
        <fullName evidence="10">DNA damage-inducible protein 1</fullName>
        <ecNumber evidence="8">2.4.2.10</ecNumber>
    </recommendedName>
    <alternativeName>
        <fullName evidence="9">Orotate phosphoribosyltransferase</fullName>
    </alternativeName>
</protein>
<feature type="region of interest" description="Disordered" evidence="19">
    <location>
        <begin position="312"/>
        <end position="342"/>
    </location>
</feature>
<evidence type="ECO:0000256" key="14">
    <source>
        <dbReference type="ARBA" id="ARBA00022750"/>
    </source>
</evidence>
<evidence type="ECO:0000256" key="7">
    <source>
        <dbReference type="ARBA" id="ARBA00011738"/>
    </source>
</evidence>
<dbReference type="SUPFAM" id="SSF50630">
    <property type="entry name" value="Acid proteases"/>
    <property type="match status" value="1"/>
</dbReference>
<evidence type="ECO:0000256" key="12">
    <source>
        <dbReference type="ARBA" id="ARBA00022676"/>
    </source>
</evidence>
<dbReference type="SMART" id="SM00213">
    <property type="entry name" value="UBQ"/>
    <property type="match status" value="1"/>
</dbReference>
<comment type="similarity">
    <text evidence="4">Belongs to the purine/pyrimidine phosphoribosyltransferase family. PyrE subfamily.</text>
</comment>
<keyword evidence="18" id="KW-0175">Coiled coil</keyword>
<organism evidence="22 23">
    <name type="scientific">Bionectria ochroleuca</name>
    <name type="common">Gliocladium roseum</name>
    <dbReference type="NCBI Taxonomy" id="29856"/>
    <lineage>
        <taxon>Eukaryota</taxon>
        <taxon>Fungi</taxon>
        <taxon>Dikarya</taxon>
        <taxon>Ascomycota</taxon>
        <taxon>Pezizomycotina</taxon>
        <taxon>Sordariomycetes</taxon>
        <taxon>Hypocreomycetidae</taxon>
        <taxon>Hypocreales</taxon>
        <taxon>Bionectriaceae</taxon>
        <taxon>Clonostachys</taxon>
    </lineage>
</organism>
<keyword evidence="11" id="KW-0645">Protease</keyword>
<dbReference type="CDD" id="cd05479">
    <property type="entry name" value="RP_DDI"/>
    <property type="match status" value="1"/>
</dbReference>
<dbReference type="GO" id="GO:0004588">
    <property type="term" value="F:orotate phosphoribosyltransferase activity"/>
    <property type="evidence" value="ECO:0007669"/>
    <property type="project" value="UniProtKB-EC"/>
</dbReference>
<dbReference type="CDD" id="cd06223">
    <property type="entry name" value="PRTases_typeI"/>
    <property type="match status" value="1"/>
</dbReference>
<dbReference type="CDD" id="cd01796">
    <property type="entry name" value="Ubl_Ddi1_like"/>
    <property type="match status" value="1"/>
</dbReference>
<comment type="pathway">
    <text evidence="3">Pyrimidine metabolism; UMP biosynthesis via de novo pathway; UMP from orotate: step 1/2.</text>
</comment>
<proteinExistence type="inferred from homology"/>
<dbReference type="EC" id="2.4.2.10" evidence="8"/>
<dbReference type="PANTHER" id="PTHR12917:SF1">
    <property type="entry name" value="AT13091P"/>
    <property type="match status" value="1"/>
</dbReference>
<dbReference type="PROSITE" id="PS50053">
    <property type="entry name" value="UBIQUITIN_2"/>
    <property type="match status" value="1"/>
</dbReference>
<evidence type="ECO:0000256" key="11">
    <source>
        <dbReference type="ARBA" id="ARBA00022670"/>
    </source>
</evidence>
<dbReference type="AlphaFoldDB" id="A0A8H7NPS3"/>
<dbReference type="Proteomes" id="UP000616885">
    <property type="component" value="Unassembled WGS sequence"/>
</dbReference>
<feature type="domain" description="Peptidase A2" evidence="21">
    <location>
        <begin position="457"/>
        <end position="536"/>
    </location>
</feature>
<dbReference type="HAMAP" id="MF_01208">
    <property type="entry name" value="PyrE"/>
    <property type="match status" value="1"/>
</dbReference>
<keyword evidence="15" id="KW-0378">Hydrolase</keyword>
<evidence type="ECO:0000256" key="5">
    <source>
        <dbReference type="ARBA" id="ARBA00009136"/>
    </source>
</evidence>
<comment type="caution">
    <text evidence="22">The sequence shown here is derived from an EMBL/GenBank/DDBJ whole genome shotgun (WGS) entry which is preliminary data.</text>
</comment>
<dbReference type="PROSITE" id="PS00141">
    <property type="entry name" value="ASP_PROTEASE"/>
    <property type="match status" value="1"/>
</dbReference>
<evidence type="ECO:0000256" key="16">
    <source>
        <dbReference type="ARBA" id="ARBA00022975"/>
    </source>
</evidence>
<dbReference type="InterPro" id="IPR033882">
    <property type="entry name" value="DDI1_N"/>
</dbReference>
<dbReference type="InterPro" id="IPR001969">
    <property type="entry name" value="Aspartic_peptidase_AS"/>
</dbReference>
<dbReference type="FunFam" id="3.40.50.2020:FF:000008">
    <property type="entry name" value="Orotate phosphoribosyltransferase"/>
    <property type="match status" value="1"/>
</dbReference>
<keyword evidence="13" id="KW-0808">Transferase</keyword>
<comment type="function">
    <text evidence="2">Catalyzes the transfer of a ribosyl phosphate group from 5-phosphoribose 1-diphosphate to orotate, leading to the formation of orotidine monophosphate (OMP).</text>
</comment>
<dbReference type="Gene3D" id="3.10.20.90">
    <property type="entry name" value="Phosphatidylinositol 3-kinase Catalytic Subunit, Chain A, domain 1"/>
    <property type="match status" value="1"/>
</dbReference>
<dbReference type="GO" id="GO:0006207">
    <property type="term" value="P:'de novo' pyrimidine nucleobase biosynthetic process"/>
    <property type="evidence" value="ECO:0007669"/>
    <property type="project" value="UniProtKB-ARBA"/>
</dbReference>
<accession>A0A8H7NPS3</accession>
<reference evidence="22" key="1">
    <citation type="submission" date="2020-10" db="EMBL/GenBank/DDBJ databases">
        <title>High-Quality Genome Resource of Clonostachys rosea strain S41 by Oxford Nanopore Long-Read Sequencing.</title>
        <authorList>
            <person name="Wang H."/>
        </authorList>
    </citation>
    <scope>NUCLEOTIDE SEQUENCE</scope>
    <source>
        <strain evidence="22">S41</strain>
    </source>
</reference>
<dbReference type="SUPFAM" id="SSF53271">
    <property type="entry name" value="PRTase-like"/>
    <property type="match status" value="1"/>
</dbReference>
<evidence type="ECO:0000256" key="4">
    <source>
        <dbReference type="ARBA" id="ARBA00006340"/>
    </source>
</evidence>
<comment type="function">
    <text evidence="1">Probable aspartic protease. May be involved in the regulation of exocytosis. Acts as a linker between the 19S proteasome and polyubiquitinated proteins via UBA domain interactions with ubiquitin for their subsequent degradation. Required for S-phase checkpoint control.</text>
</comment>
<dbReference type="Pfam" id="PF00240">
    <property type="entry name" value="ubiquitin"/>
    <property type="match status" value="1"/>
</dbReference>
<evidence type="ECO:0000256" key="3">
    <source>
        <dbReference type="ARBA" id="ARBA00004889"/>
    </source>
</evidence>
<evidence type="ECO:0000256" key="18">
    <source>
        <dbReference type="SAM" id="Coils"/>
    </source>
</evidence>
<dbReference type="InterPro" id="IPR023031">
    <property type="entry name" value="OPRT"/>
</dbReference>
<sequence>MGAQLPAYKQKFLEASISGGVLKFGSFELKSKRISPYFFNAGLFHTARLAAAISDAFAHTIIEAQKQNGLEFDIVFGPAYKGIPLSSSVTVKLGELEPKNLDSISYSFDRKEAKDHGEGGNIVGAPLKGKKVLIIDDVITAGTAKREAIEKIRKEGGIVAGIVVAVDRMEKLPAADGDESKPGPSAIGELRKEYNIPIFAILTLDDIVEGMKTFASEEDIQRTEAYRAKYKATERVTLNIFNLQEGDQDNLLTLDVFPEMTVATLRESVQAESNIAPLSQHIYHNGRLLSDDAKTLEQLEIVDGEMLAVHVRDPRGNTGVPSQSQRPQPQQRPAQQGARPQQDPELIRLQILGNPAMRAQVQSQNPELASALENPARFAQILNDNYDREQRERMERQREIERLNDDPFNVDAQRRIEEMIRQEAVMENLQSAMEHNPEVFGRVHLLYVNVEVNGHKVKALVDSGAQATIMSPKYAEACGISRLIDTRFAGVARGVGTAKIVGRVHAAQIKIGNLFLPCSFTVMEGKTVELLLGLDMLKRYQASIDLAKGKLGDPRRRDSVSW</sequence>
<feature type="coiled-coil region" evidence="18">
    <location>
        <begin position="379"/>
        <end position="406"/>
    </location>
</feature>
<evidence type="ECO:0000256" key="17">
    <source>
        <dbReference type="ARBA" id="ARBA00049126"/>
    </source>
</evidence>
<evidence type="ECO:0000256" key="19">
    <source>
        <dbReference type="SAM" id="MobiDB-lite"/>
    </source>
</evidence>
<comment type="subunit">
    <text evidence="6">Binds ubiquitin and polyubiquitinated proteins.</text>
</comment>
<dbReference type="InterPro" id="IPR029057">
    <property type="entry name" value="PRTase-like"/>
</dbReference>
<dbReference type="InterPro" id="IPR000836">
    <property type="entry name" value="PRTase_dom"/>
</dbReference>
<dbReference type="SUPFAM" id="SSF54236">
    <property type="entry name" value="Ubiquitin-like"/>
    <property type="match status" value="1"/>
</dbReference>
<dbReference type="InterPro" id="IPR019103">
    <property type="entry name" value="Peptidase_aspartic_DDI1-type"/>
</dbReference>
<keyword evidence="12" id="KW-0328">Glycosyltransferase</keyword>
<comment type="catalytic activity">
    <reaction evidence="17">
        <text>orotidine 5'-phosphate + diphosphate = orotate + 5-phospho-alpha-D-ribose 1-diphosphate</text>
        <dbReference type="Rhea" id="RHEA:10380"/>
        <dbReference type="ChEBI" id="CHEBI:30839"/>
        <dbReference type="ChEBI" id="CHEBI:33019"/>
        <dbReference type="ChEBI" id="CHEBI:57538"/>
        <dbReference type="ChEBI" id="CHEBI:58017"/>
        <dbReference type="EC" id="2.4.2.10"/>
    </reaction>
</comment>
<dbReference type="InterPro" id="IPR000626">
    <property type="entry name" value="Ubiquitin-like_dom"/>
</dbReference>
<evidence type="ECO:0000256" key="9">
    <source>
        <dbReference type="ARBA" id="ARBA00014769"/>
    </source>
</evidence>
<dbReference type="Gene3D" id="2.40.70.10">
    <property type="entry name" value="Acid Proteases"/>
    <property type="match status" value="1"/>
</dbReference>
<evidence type="ECO:0000256" key="8">
    <source>
        <dbReference type="ARBA" id="ARBA00011971"/>
    </source>
</evidence>
<dbReference type="PROSITE" id="PS50175">
    <property type="entry name" value="ASP_PROT_RETROV"/>
    <property type="match status" value="1"/>
</dbReference>
<evidence type="ECO:0000313" key="22">
    <source>
        <dbReference type="EMBL" id="KAF9759510.1"/>
    </source>
</evidence>